<evidence type="ECO:0000313" key="2">
    <source>
        <dbReference type="EMBL" id="MBB6695618.1"/>
    </source>
</evidence>
<dbReference type="AlphaFoldDB" id="A0A841U9E8"/>
<keyword evidence="3" id="KW-1185">Reference proteome</keyword>
<evidence type="ECO:0000313" key="3">
    <source>
        <dbReference type="Proteomes" id="UP000553776"/>
    </source>
</evidence>
<dbReference type="Pfam" id="PF04693">
    <property type="entry name" value="DDE_Tnp_2"/>
    <property type="match status" value="1"/>
</dbReference>
<dbReference type="EMBL" id="JACJVR010000131">
    <property type="protein sequence ID" value="MBB6695618.1"/>
    <property type="molecule type" value="Genomic_DNA"/>
</dbReference>
<gene>
    <name evidence="2" type="ORF">H7B90_29925</name>
</gene>
<reference evidence="2 3" key="1">
    <citation type="submission" date="2020-08" db="EMBL/GenBank/DDBJ databases">
        <title>Cohnella phylogeny.</title>
        <authorList>
            <person name="Dunlap C."/>
        </authorList>
    </citation>
    <scope>NUCLEOTIDE SEQUENCE [LARGE SCALE GENOMIC DNA]</scope>
    <source>
        <strain evidence="2 3">DSM 25239</strain>
    </source>
</reference>
<protein>
    <submittedName>
        <fullName evidence="2">Transposase</fullName>
    </submittedName>
</protein>
<proteinExistence type="predicted"/>
<name>A0A841U9E8_9BACL</name>
<dbReference type="Proteomes" id="UP000553776">
    <property type="component" value="Unassembled WGS sequence"/>
</dbReference>
<feature type="domain" description="Transposase IS701-like DDE" evidence="1">
    <location>
        <begin position="51"/>
        <end position="254"/>
    </location>
</feature>
<dbReference type="Gene3D" id="3.90.350.10">
    <property type="entry name" value="Transposase Inhibitor Protein From Tn5, Chain A, domain 1"/>
    <property type="match status" value="1"/>
</dbReference>
<comment type="caution">
    <text evidence="2">The sequence shown here is derived from an EMBL/GenBank/DDBJ whole genome shotgun (WGS) entry which is preliminary data.</text>
</comment>
<dbReference type="Pfam" id="PF13546">
    <property type="entry name" value="DDE_5"/>
    <property type="match status" value="1"/>
</dbReference>
<dbReference type="InterPro" id="IPR038721">
    <property type="entry name" value="IS701-like_DDE_dom"/>
</dbReference>
<dbReference type="SUPFAM" id="SSF53098">
    <property type="entry name" value="Ribonuclease H-like"/>
    <property type="match status" value="1"/>
</dbReference>
<sequence length="452" mass="51732">MIKQNAPFDQLPKEINPAFQELKVLKHLNAAGFRKKFGFTCAWLFRLVFVLMFHQKNWFRLLESNKGETFPGKDAVYRFLNHGGYAWRRFLLSLSGETIARIEPLTSSNRETALIFDDSMYSRNRSKAVEMLARFKDHATGAFYRGFRMLTMGWSDGHSFVPMDFALLSSAKSGINGMADGIDKRSHGYKRRQEAFCTAPQVIAAMLDRALEAGVSASYALMDSWFTHAPLIQAIIRRGLHVIGMVKNDNKRYLVNGKRLSLKELYAASPRVEGKNRNILRLIRTSLAPGIPVVVVFVRHRSRKNEWLALLSTDLGLTAQDIIRIYRMRWDIEVFFKCAKSLLRLQNEFQGRSYDMLVSHTTIVFSRYILLAWQHRQSTDVRSLGGLFYLLCDEVGAVDWVVALQQLVDLIREVAAKAGKKLSAFIQRQLKEWIAALPNYIKAYLPISCCES</sequence>
<organism evidence="2 3">
    <name type="scientific">Cohnella xylanilytica</name>
    <dbReference type="NCBI Taxonomy" id="557555"/>
    <lineage>
        <taxon>Bacteria</taxon>
        <taxon>Bacillati</taxon>
        <taxon>Bacillota</taxon>
        <taxon>Bacilli</taxon>
        <taxon>Bacillales</taxon>
        <taxon>Paenibacillaceae</taxon>
        <taxon>Cohnella</taxon>
    </lineage>
</organism>
<dbReference type="InterPro" id="IPR006783">
    <property type="entry name" value="Transposase_ISC1217"/>
</dbReference>
<accession>A0A841U9E8</accession>
<dbReference type="RefSeq" id="WP_185139570.1">
    <property type="nucleotide sequence ID" value="NZ_BORM01000109.1"/>
</dbReference>
<evidence type="ECO:0000259" key="1">
    <source>
        <dbReference type="Pfam" id="PF13546"/>
    </source>
</evidence>
<dbReference type="InterPro" id="IPR012337">
    <property type="entry name" value="RNaseH-like_sf"/>
</dbReference>